<sequence length="247" mass="25956">MKFILSSILAGLATAGLAAAQAGTDWNITNVPSSGLNDLTFPFAFAMASHESGYYYANQISIIDSPDIIYGGFQPRPDNSSGKAVIHGVFSSFINGTTSSDDNCSGGADGGAGVSCAYEFEVSSYDGTWNLVVTREDSTSTVWSGAAVHAETGDSYHIGTFTLPSGTGGLSYAQFGFVEYYPWNGNANWTCKDNIPYTEVTFYPPTTESATGGRQTGAVYGFIKDSCKGYGEATTASDGSVTFTIKD</sequence>
<dbReference type="OrthoDB" id="4935642at2759"/>
<protein>
    <submittedName>
        <fullName evidence="2">Uncharacterized protein</fullName>
    </submittedName>
</protein>
<keyword evidence="1" id="KW-0732">Signal</keyword>
<keyword evidence="3" id="KW-1185">Reference proteome</keyword>
<feature type="signal peptide" evidence="1">
    <location>
        <begin position="1"/>
        <end position="20"/>
    </location>
</feature>
<organism evidence="2 3">
    <name type="scientific">Cryptococcus wingfieldii CBS 7118</name>
    <dbReference type="NCBI Taxonomy" id="1295528"/>
    <lineage>
        <taxon>Eukaryota</taxon>
        <taxon>Fungi</taxon>
        <taxon>Dikarya</taxon>
        <taxon>Basidiomycota</taxon>
        <taxon>Agaricomycotina</taxon>
        <taxon>Tremellomycetes</taxon>
        <taxon>Tremellales</taxon>
        <taxon>Cryptococcaceae</taxon>
        <taxon>Cryptococcus</taxon>
    </lineage>
</organism>
<dbReference type="EMBL" id="AWGH01000017">
    <property type="protein sequence ID" value="ODN92839.1"/>
    <property type="molecule type" value="Genomic_DNA"/>
</dbReference>
<feature type="chain" id="PRO_5009129970" evidence="1">
    <location>
        <begin position="21"/>
        <end position="247"/>
    </location>
</feature>
<proteinExistence type="predicted"/>
<evidence type="ECO:0000256" key="1">
    <source>
        <dbReference type="SAM" id="SignalP"/>
    </source>
</evidence>
<accession>A0A1E3IW69</accession>
<evidence type="ECO:0000313" key="3">
    <source>
        <dbReference type="Proteomes" id="UP000094819"/>
    </source>
</evidence>
<name>A0A1E3IW69_9TREE</name>
<reference evidence="2 3" key="1">
    <citation type="submission" date="2016-06" db="EMBL/GenBank/DDBJ databases">
        <title>Evolution of pathogenesis and genome organization in the Tremellales.</title>
        <authorList>
            <person name="Cuomo C."/>
            <person name="Litvintseva A."/>
            <person name="Heitman J."/>
            <person name="Chen Y."/>
            <person name="Sun S."/>
            <person name="Springer D."/>
            <person name="Dromer F."/>
            <person name="Young S."/>
            <person name="Zeng Q."/>
            <person name="Chapman S."/>
            <person name="Gujja S."/>
            <person name="Saif S."/>
            <person name="Birren B."/>
        </authorList>
    </citation>
    <scope>NUCLEOTIDE SEQUENCE [LARGE SCALE GENOMIC DNA]</scope>
    <source>
        <strain evidence="2 3">CBS 7118</strain>
    </source>
</reference>
<dbReference type="GeneID" id="30194849"/>
<gene>
    <name evidence="2" type="ORF">L198_05636</name>
</gene>
<dbReference type="Proteomes" id="UP000094819">
    <property type="component" value="Unassembled WGS sequence"/>
</dbReference>
<dbReference type="RefSeq" id="XP_019030466.1">
    <property type="nucleotide sequence ID" value="XM_019177715.1"/>
</dbReference>
<dbReference type="AlphaFoldDB" id="A0A1E3IW69"/>
<evidence type="ECO:0000313" key="2">
    <source>
        <dbReference type="EMBL" id="ODN92839.1"/>
    </source>
</evidence>
<comment type="caution">
    <text evidence="2">The sequence shown here is derived from an EMBL/GenBank/DDBJ whole genome shotgun (WGS) entry which is preliminary data.</text>
</comment>